<dbReference type="InterPro" id="IPR057563">
    <property type="entry name" value="Sema5A/B-like_TSP-1"/>
</dbReference>
<dbReference type="GO" id="GO:0030335">
    <property type="term" value="P:positive regulation of cell migration"/>
    <property type="evidence" value="ECO:0007669"/>
    <property type="project" value="TreeGrafter"/>
</dbReference>
<dbReference type="PANTHER" id="PTHR11036">
    <property type="entry name" value="SEMAPHORIN"/>
    <property type="match status" value="1"/>
</dbReference>
<evidence type="ECO:0000256" key="2">
    <source>
        <dbReference type="ARBA" id="ARBA00022692"/>
    </source>
</evidence>
<dbReference type="GO" id="GO:0007411">
    <property type="term" value="P:axon guidance"/>
    <property type="evidence" value="ECO:0007669"/>
    <property type="project" value="TreeGrafter"/>
</dbReference>
<gene>
    <name evidence="13" type="ORF">PSYICH_LOCUS4144</name>
</gene>
<protein>
    <recommendedName>
        <fullName evidence="12">Sema domain-containing protein</fullName>
    </recommendedName>
</protein>
<evidence type="ECO:0000313" key="14">
    <source>
        <dbReference type="Proteomes" id="UP001153636"/>
    </source>
</evidence>
<keyword evidence="6 10" id="KW-1133">Transmembrane helix</keyword>
<comment type="subcellular location">
    <subcellularLocation>
        <location evidence="1">Membrane</location>
        <topology evidence="1">Single-pass membrane protein</topology>
    </subcellularLocation>
</comment>
<sequence length="1044" mass="118275">MVSNEVTLLLHLHVCVLVLYTSSTVAYQHDFRFISYQDLQSSVTSFQSEGNTSFSQMLFDISRNQIFVGARDGLYRLSVSKLKFLEYANWESSEKKRNACMFKGQKEESCHNFIKVLLSDGKEIWSCGTNAFSPQCSWREINNISNVTKVMDGIAKSPYNPAANITAFLSENGDYYFAGPTDFSGSDSLISKSVGNRVLRTKQSDSFWLNEPQFVGSFETDRFVYFLFREAAVEYMNCGKNVYSRIARVCKNDKGGEQSMFRDNFSTFIKARLNCSLSGDYPFYFNEIQGISYVSTENIVYATFGTPSNSIPGSAICAFNLTTINRAFDGPFKYQQDIDSAWSQHKNSYKDHFNCEATHRKVNLLETSQYHLMDSAVQSTNIDPLHVATGERFTHITIDVVETKLTNVHIIYVATLEGIIKKLSLLPPYKHTCVVEIWQVVPDTNIPIKNMQFLKETNSVYITTNQALMQISVDHCNRHSSWENCQNAMDPYCGWNDREEMCSRAPRGDPHNKYWKQIISTCPSLYTPVDGGWGSWSTWAPCNHRALLDFNSSDQCLCQTRECNNPAPINNGKPCIGHSISVINCTVHGGWSDWSAWSACSATCGTAVKTRTRTCTNPAPAFGGRVCVGQDRMEAFCSEYSPCPSQPIDGGWGPWSPWTSCTAPCGGGYRIRQRKCDNPSPYNGGQHCRGNDVEHERCNDSPCTDIKKIQTTDWVTDTNTTFTGYHKKRYKITCKAPVKFQNQIKISIREEERFCSNLQCNNDDNEFLGWTTWLNWSECSVSCGGGTQKRTRSCRKGRNCLGESMQIKECNIHSCEDTWGCWSEWSPCNVSCGWGVKTRTRTCLGQNCNGPSREQQPCQDQPCEGILGWGNWTEWSLCDQNDEQHRKRKCFHENPGPQECQGKDWETRICFGDFPNEAAPILLESTSCMLVGFSFFFLGAIVGLFPYVAILIYNYFKKKKNTIPSSPHYISAEQNPYISVPTREKLPRKHSPNHVGSYPQNGTIKAGRKFFPDEFEIPTTLKRNSHGIGNGFAKQYDNDKSYYD</sequence>
<keyword evidence="7 10" id="KW-0472">Membrane</keyword>
<dbReference type="Pfam" id="PF00090">
    <property type="entry name" value="TSP_1"/>
    <property type="match status" value="5"/>
</dbReference>
<dbReference type="GO" id="GO:0030215">
    <property type="term" value="F:semaphorin receptor binding"/>
    <property type="evidence" value="ECO:0007669"/>
    <property type="project" value="InterPro"/>
</dbReference>
<dbReference type="FunFam" id="2.20.100.10:FF:000001">
    <property type="entry name" value="semaphorin-5A isoform X1"/>
    <property type="match status" value="2"/>
</dbReference>
<dbReference type="InterPro" id="IPR036383">
    <property type="entry name" value="TSP1_rpt_sf"/>
</dbReference>
<dbReference type="FunFam" id="2.130.10.10:FF:001151">
    <property type="entry name" value="Semaphorin 5C"/>
    <property type="match status" value="1"/>
</dbReference>
<evidence type="ECO:0000259" key="12">
    <source>
        <dbReference type="SMART" id="SM00630"/>
    </source>
</evidence>
<dbReference type="InterPro" id="IPR036352">
    <property type="entry name" value="Semap_dom_sf"/>
</dbReference>
<feature type="domain" description="Sema" evidence="12">
    <location>
        <begin position="54"/>
        <end position="457"/>
    </location>
</feature>
<dbReference type="SUPFAM" id="SSF101912">
    <property type="entry name" value="Sema domain"/>
    <property type="match status" value="1"/>
</dbReference>
<dbReference type="Proteomes" id="UP001153636">
    <property type="component" value="Chromosome 14"/>
</dbReference>
<dbReference type="Gene3D" id="2.20.100.10">
    <property type="entry name" value="Thrombospondin type-1 (TSP1) repeat"/>
    <property type="match status" value="5"/>
</dbReference>
<feature type="transmembrane region" description="Helical" evidence="10">
    <location>
        <begin position="930"/>
        <end position="956"/>
    </location>
</feature>
<evidence type="ECO:0000256" key="4">
    <source>
        <dbReference type="ARBA" id="ARBA00022782"/>
    </source>
</evidence>
<keyword evidence="9" id="KW-0325">Glycoprotein</keyword>
<dbReference type="InterPro" id="IPR000884">
    <property type="entry name" value="TSP1_rpt"/>
</dbReference>
<dbReference type="InterPro" id="IPR015943">
    <property type="entry name" value="WD40/YVTN_repeat-like_dom_sf"/>
</dbReference>
<dbReference type="SMART" id="SM00209">
    <property type="entry name" value="TSP1"/>
    <property type="match status" value="6"/>
</dbReference>
<keyword evidence="3" id="KW-0677">Repeat</keyword>
<evidence type="ECO:0000256" key="11">
    <source>
        <dbReference type="SAM" id="SignalP"/>
    </source>
</evidence>
<dbReference type="SUPFAM" id="SSF103575">
    <property type="entry name" value="Plexin repeat"/>
    <property type="match status" value="1"/>
</dbReference>
<evidence type="ECO:0000256" key="6">
    <source>
        <dbReference type="ARBA" id="ARBA00022989"/>
    </source>
</evidence>
<keyword evidence="2 10" id="KW-0812">Transmembrane</keyword>
<evidence type="ECO:0000256" key="5">
    <source>
        <dbReference type="ARBA" id="ARBA00022902"/>
    </source>
</evidence>
<dbReference type="AlphaFoldDB" id="A0A9P0CJV2"/>
<keyword evidence="11" id="KW-0732">Signal</keyword>
<dbReference type="PRINTS" id="PR01705">
    <property type="entry name" value="TSP1REPEAT"/>
</dbReference>
<dbReference type="GO" id="GO:0045499">
    <property type="term" value="F:chemorepellent activity"/>
    <property type="evidence" value="ECO:0007669"/>
    <property type="project" value="TreeGrafter"/>
</dbReference>
<evidence type="ECO:0000256" key="3">
    <source>
        <dbReference type="ARBA" id="ARBA00022737"/>
    </source>
</evidence>
<dbReference type="FunFam" id="2.20.100.10:FF:000021">
    <property type="entry name" value="semaphorin-5B isoform X1"/>
    <property type="match status" value="1"/>
</dbReference>
<feature type="chain" id="PRO_5040488274" description="Sema domain-containing protein" evidence="11">
    <location>
        <begin position="27"/>
        <end position="1044"/>
    </location>
</feature>
<dbReference type="Pfam" id="PF23260">
    <property type="entry name" value="TSP1_2"/>
    <property type="match status" value="1"/>
</dbReference>
<name>A0A9P0CJV2_9CUCU</name>
<dbReference type="FunFam" id="2.20.100.10:FF:000007">
    <property type="entry name" value="Thrombospondin 1"/>
    <property type="match status" value="1"/>
</dbReference>
<evidence type="ECO:0000256" key="1">
    <source>
        <dbReference type="ARBA" id="ARBA00004167"/>
    </source>
</evidence>
<dbReference type="Gene3D" id="3.30.1680.10">
    <property type="entry name" value="ligand-binding face of the semaphorins, domain 2"/>
    <property type="match status" value="1"/>
</dbReference>
<organism evidence="13 14">
    <name type="scientific">Psylliodes chrysocephalus</name>
    <dbReference type="NCBI Taxonomy" id="3402493"/>
    <lineage>
        <taxon>Eukaryota</taxon>
        <taxon>Metazoa</taxon>
        <taxon>Ecdysozoa</taxon>
        <taxon>Arthropoda</taxon>
        <taxon>Hexapoda</taxon>
        <taxon>Insecta</taxon>
        <taxon>Pterygota</taxon>
        <taxon>Neoptera</taxon>
        <taxon>Endopterygota</taxon>
        <taxon>Coleoptera</taxon>
        <taxon>Polyphaga</taxon>
        <taxon>Cucujiformia</taxon>
        <taxon>Chrysomeloidea</taxon>
        <taxon>Chrysomelidae</taxon>
        <taxon>Galerucinae</taxon>
        <taxon>Alticini</taxon>
        <taxon>Psylliodes</taxon>
    </lineage>
</organism>
<evidence type="ECO:0000256" key="10">
    <source>
        <dbReference type="SAM" id="Phobius"/>
    </source>
</evidence>
<feature type="signal peptide" evidence="11">
    <location>
        <begin position="1"/>
        <end position="26"/>
    </location>
</feature>
<dbReference type="OrthoDB" id="9988752at2759"/>
<dbReference type="InterPro" id="IPR001627">
    <property type="entry name" value="Semap_dom"/>
</dbReference>
<proteinExistence type="predicted"/>
<evidence type="ECO:0000256" key="7">
    <source>
        <dbReference type="ARBA" id="ARBA00023136"/>
    </source>
</evidence>
<dbReference type="EMBL" id="OV651826">
    <property type="protein sequence ID" value="CAH1103529.1"/>
    <property type="molecule type" value="Genomic_DNA"/>
</dbReference>
<accession>A0A9P0CJV2</accession>
<keyword evidence="8" id="KW-1015">Disulfide bond</keyword>
<dbReference type="GO" id="GO:0005886">
    <property type="term" value="C:plasma membrane"/>
    <property type="evidence" value="ECO:0007669"/>
    <property type="project" value="TreeGrafter"/>
</dbReference>
<keyword evidence="14" id="KW-1185">Reference proteome</keyword>
<evidence type="ECO:0000256" key="9">
    <source>
        <dbReference type="ARBA" id="ARBA00023180"/>
    </source>
</evidence>
<dbReference type="SUPFAM" id="SSF82895">
    <property type="entry name" value="TSP-1 type 1 repeat"/>
    <property type="match status" value="5"/>
</dbReference>
<keyword evidence="5" id="KW-0524">Neurogenesis</keyword>
<evidence type="ECO:0000313" key="13">
    <source>
        <dbReference type="EMBL" id="CAH1103529.1"/>
    </source>
</evidence>
<keyword evidence="4" id="KW-0221">Differentiation</keyword>
<evidence type="ECO:0000256" key="8">
    <source>
        <dbReference type="ARBA" id="ARBA00023157"/>
    </source>
</evidence>
<dbReference type="PANTHER" id="PTHR11036:SF79">
    <property type="entry name" value="SEMAPHORIN 5C, ISOFORM A"/>
    <property type="match status" value="1"/>
</dbReference>
<dbReference type="GO" id="GO:0071526">
    <property type="term" value="P:semaphorin-plexin signaling pathway"/>
    <property type="evidence" value="ECO:0007669"/>
    <property type="project" value="TreeGrafter"/>
</dbReference>
<dbReference type="InterPro" id="IPR027231">
    <property type="entry name" value="Semaphorin"/>
</dbReference>
<reference evidence="13" key="1">
    <citation type="submission" date="2022-01" db="EMBL/GenBank/DDBJ databases">
        <authorList>
            <person name="King R."/>
        </authorList>
    </citation>
    <scope>NUCLEOTIDE SEQUENCE</scope>
</reference>
<dbReference type="Gene3D" id="2.130.10.10">
    <property type="entry name" value="YVTN repeat-like/Quinoprotein amine dehydrogenase"/>
    <property type="match status" value="1"/>
</dbReference>
<dbReference type="Pfam" id="PF01403">
    <property type="entry name" value="Sema"/>
    <property type="match status" value="1"/>
</dbReference>
<dbReference type="SMART" id="SM00630">
    <property type="entry name" value="Sema"/>
    <property type="match status" value="1"/>
</dbReference>